<sequence>MTTVLVIGGAAPRESGFVRDICERAMDQFLARGATVILTDTKKNLAAAPELVARAADSYELDFADADACRDWATEFARHTPVDAVVGFREYAAVSVAEAAAALGLPGNPPEAVRRVRTKDECREFLRRHGLRQPELALCASEDEAVAFLATHGPDVVVKPRRGSSSEGVRQVSDPAAMAAAFRDAVDAEGLVLVEEFVHGTEYSVEGIFEAGAPHVLAVTRKHLAPGGFVEIGHAMPAPLPDTVEAEVRDTVIRALGVLGLRRGHFHVECWVTDSGVVLGEVHGRQAGDWLHAMLEWIHPGLELYGRWLDDLLGVPAATPLPLRPSRGAAVRFLTPPVGVVRTVHGWAELSAHPSLLAASCVLSPGSAVRPVSSNLDRHGAVVVGTEDTASAESLAARLLAGLRITVAD</sequence>
<dbReference type="Gene3D" id="3.30.470.20">
    <property type="entry name" value="ATP-grasp fold, B domain"/>
    <property type="match status" value="1"/>
</dbReference>
<organism evidence="6 7">
    <name type="scientific">Streptomyces triticiradicis</name>
    <dbReference type="NCBI Taxonomy" id="2651189"/>
    <lineage>
        <taxon>Bacteria</taxon>
        <taxon>Bacillati</taxon>
        <taxon>Actinomycetota</taxon>
        <taxon>Actinomycetes</taxon>
        <taxon>Kitasatosporales</taxon>
        <taxon>Streptomycetaceae</taxon>
        <taxon>Streptomyces</taxon>
    </lineage>
</organism>
<evidence type="ECO:0000313" key="6">
    <source>
        <dbReference type="EMBL" id="KAB1979408.1"/>
    </source>
</evidence>
<comment type="caution">
    <text evidence="6">The sequence shown here is derived from an EMBL/GenBank/DDBJ whole genome shotgun (WGS) entry which is preliminary data.</text>
</comment>
<gene>
    <name evidence="6" type="ORF">F8144_35920</name>
</gene>
<evidence type="ECO:0000259" key="5">
    <source>
        <dbReference type="PROSITE" id="PS50975"/>
    </source>
</evidence>
<dbReference type="InterPro" id="IPR036291">
    <property type="entry name" value="NAD(P)-bd_dom_sf"/>
</dbReference>
<keyword evidence="7" id="KW-1185">Reference proteome</keyword>
<dbReference type="GO" id="GO:0046872">
    <property type="term" value="F:metal ion binding"/>
    <property type="evidence" value="ECO:0007669"/>
    <property type="project" value="InterPro"/>
</dbReference>
<protein>
    <submittedName>
        <fullName evidence="6">ATP-grasp domain-containing protein</fullName>
    </submittedName>
</protein>
<dbReference type="Pfam" id="PF18603">
    <property type="entry name" value="LAL_C2"/>
    <property type="match status" value="1"/>
</dbReference>
<dbReference type="Pfam" id="PF13535">
    <property type="entry name" value="ATP-grasp_4"/>
    <property type="match status" value="1"/>
</dbReference>
<dbReference type="PROSITE" id="PS50975">
    <property type="entry name" value="ATP_GRASP"/>
    <property type="match status" value="1"/>
</dbReference>
<evidence type="ECO:0000256" key="1">
    <source>
        <dbReference type="ARBA" id="ARBA00022598"/>
    </source>
</evidence>
<dbReference type="PANTHER" id="PTHR43585:SF2">
    <property type="entry name" value="ATP-GRASP ENZYME FSQD"/>
    <property type="match status" value="1"/>
</dbReference>
<name>A0A7J5D662_9ACTN</name>
<dbReference type="InterPro" id="IPR011761">
    <property type="entry name" value="ATP-grasp"/>
</dbReference>
<dbReference type="GO" id="GO:0016874">
    <property type="term" value="F:ligase activity"/>
    <property type="evidence" value="ECO:0007669"/>
    <property type="project" value="UniProtKB-KW"/>
</dbReference>
<accession>A0A7J5D662</accession>
<dbReference type="SMART" id="SM01209">
    <property type="entry name" value="GARS_A"/>
    <property type="match status" value="1"/>
</dbReference>
<evidence type="ECO:0000256" key="2">
    <source>
        <dbReference type="ARBA" id="ARBA00022741"/>
    </source>
</evidence>
<dbReference type="SUPFAM" id="SSF51735">
    <property type="entry name" value="NAD(P)-binding Rossmann-fold domains"/>
    <property type="match status" value="1"/>
</dbReference>
<feature type="domain" description="ATP-grasp" evidence="5">
    <location>
        <begin position="123"/>
        <end position="313"/>
    </location>
</feature>
<dbReference type="Pfam" id="PF18130">
    <property type="entry name" value="ATPgrasp_N"/>
    <property type="match status" value="1"/>
</dbReference>
<dbReference type="SUPFAM" id="SSF56059">
    <property type="entry name" value="Glutathione synthetase ATP-binding domain-like"/>
    <property type="match status" value="1"/>
</dbReference>
<keyword evidence="3 4" id="KW-0067">ATP-binding</keyword>
<proteinExistence type="predicted"/>
<dbReference type="EMBL" id="WBKG01000042">
    <property type="protein sequence ID" value="KAB1979408.1"/>
    <property type="molecule type" value="Genomic_DNA"/>
</dbReference>
<evidence type="ECO:0000256" key="3">
    <source>
        <dbReference type="ARBA" id="ARBA00022840"/>
    </source>
</evidence>
<dbReference type="AlphaFoldDB" id="A0A7J5D662"/>
<dbReference type="Gene3D" id="3.40.50.20">
    <property type="match status" value="1"/>
</dbReference>
<dbReference type="Proteomes" id="UP000442990">
    <property type="component" value="Unassembled WGS sequence"/>
</dbReference>
<dbReference type="PANTHER" id="PTHR43585">
    <property type="entry name" value="FUMIPYRROLE BIOSYNTHESIS PROTEIN C"/>
    <property type="match status" value="1"/>
</dbReference>
<keyword evidence="1" id="KW-0436">Ligase</keyword>
<dbReference type="InterPro" id="IPR041472">
    <property type="entry name" value="BL00235/CARNS1_N"/>
</dbReference>
<dbReference type="InterPro" id="IPR040570">
    <property type="entry name" value="LAL_C2"/>
</dbReference>
<dbReference type="RefSeq" id="WP_151473606.1">
    <property type="nucleotide sequence ID" value="NZ_WBKG01000042.1"/>
</dbReference>
<dbReference type="InterPro" id="IPR052032">
    <property type="entry name" value="ATP-dep_AA_Ligase"/>
</dbReference>
<reference evidence="6 7" key="1">
    <citation type="submission" date="2019-09" db="EMBL/GenBank/DDBJ databases">
        <title>Isolation and identification of active actinomycetes.</title>
        <authorList>
            <person name="Yu Z."/>
            <person name="Han C."/>
            <person name="Yu B."/>
        </authorList>
    </citation>
    <scope>NUCLEOTIDE SEQUENCE [LARGE SCALE GENOMIC DNA]</scope>
    <source>
        <strain evidence="6 7">NEAU-H2</strain>
    </source>
</reference>
<evidence type="ECO:0000256" key="4">
    <source>
        <dbReference type="PROSITE-ProRule" id="PRU00409"/>
    </source>
</evidence>
<evidence type="ECO:0000313" key="7">
    <source>
        <dbReference type="Proteomes" id="UP000442990"/>
    </source>
</evidence>
<dbReference type="GO" id="GO:0005524">
    <property type="term" value="F:ATP binding"/>
    <property type="evidence" value="ECO:0007669"/>
    <property type="project" value="UniProtKB-UniRule"/>
</dbReference>
<keyword evidence="2 4" id="KW-0547">Nucleotide-binding</keyword>